<dbReference type="GeneID" id="69032713"/>
<organism evidence="9 10">
    <name type="scientific">Ajellomyces dermatitidis (strain ER-3 / ATCC MYA-2586)</name>
    <name type="common">Blastomyces dermatitidis</name>
    <dbReference type="NCBI Taxonomy" id="559297"/>
    <lineage>
        <taxon>Eukaryota</taxon>
        <taxon>Fungi</taxon>
        <taxon>Dikarya</taxon>
        <taxon>Ascomycota</taxon>
        <taxon>Pezizomycotina</taxon>
        <taxon>Eurotiomycetes</taxon>
        <taxon>Eurotiomycetidae</taxon>
        <taxon>Onygenales</taxon>
        <taxon>Ajellomycetaceae</taxon>
        <taxon>Blastomyces</taxon>
    </lineage>
</organism>
<gene>
    <name evidence="9" type="ORF">BDCG_17821</name>
</gene>
<name>A0ABX2W0H8_AJEDR</name>
<feature type="region of interest" description="Disordered" evidence="8">
    <location>
        <begin position="80"/>
        <end position="115"/>
    </location>
</feature>
<feature type="compositionally biased region" description="Gly residues" evidence="8">
    <location>
        <begin position="94"/>
        <end position="112"/>
    </location>
</feature>
<evidence type="ECO:0000256" key="6">
    <source>
        <dbReference type="ARBA" id="ARBA00023034"/>
    </source>
</evidence>
<dbReference type="Pfam" id="PF04099">
    <property type="entry name" value="Sybindin"/>
    <property type="match status" value="2"/>
</dbReference>
<accession>A0ABX2W0H8</accession>
<evidence type="ECO:0000313" key="10">
    <source>
        <dbReference type="Proteomes" id="UP000002039"/>
    </source>
</evidence>
<proteinExistence type="inferred from homology"/>
<evidence type="ECO:0000256" key="4">
    <source>
        <dbReference type="ARBA" id="ARBA00022824"/>
    </source>
</evidence>
<comment type="subcellular location">
    <subcellularLocation>
        <location evidence="1">Endoplasmic reticulum</location>
    </subcellularLocation>
    <subcellularLocation>
        <location evidence="2">Golgi apparatus</location>
    </subcellularLocation>
</comment>
<evidence type="ECO:0000313" key="9">
    <source>
        <dbReference type="EMBL" id="OAT02889.1"/>
    </source>
</evidence>
<evidence type="ECO:0000256" key="5">
    <source>
        <dbReference type="ARBA" id="ARBA00022892"/>
    </source>
</evidence>
<keyword evidence="6" id="KW-0333">Golgi apparatus</keyword>
<keyword evidence="5" id="KW-0931">ER-Golgi transport</keyword>
<feature type="region of interest" description="Disordered" evidence="8">
    <location>
        <begin position="1"/>
        <end position="40"/>
    </location>
</feature>
<evidence type="ECO:0000256" key="3">
    <source>
        <dbReference type="ARBA" id="ARBA00022448"/>
    </source>
</evidence>
<feature type="compositionally biased region" description="Polar residues" evidence="8">
    <location>
        <begin position="514"/>
        <end position="526"/>
    </location>
</feature>
<dbReference type="EMBL" id="EQ999983">
    <property type="protein sequence ID" value="OAT02889.1"/>
    <property type="molecule type" value="Genomic_DNA"/>
</dbReference>
<evidence type="ECO:0000256" key="1">
    <source>
        <dbReference type="ARBA" id="ARBA00004240"/>
    </source>
</evidence>
<keyword evidence="3" id="KW-0813">Transport</keyword>
<reference evidence="10" key="1">
    <citation type="journal article" date="2015" name="PLoS Genet.">
        <title>The dynamic genome and transcriptome of the human fungal pathogen Blastomyces and close relative Emmonsia.</title>
        <authorList>
            <person name="Munoz J.F."/>
            <person name="Gauthier G.M."/>
            <person name="Desjardins C.A."/>
            <person name="Gallo J.E."/>
            <person name="Holder J."/>
            <person name="Sullivan T.D."/>
            <person name="Marty A.J."/>
            <person name="Carmen J.C."/>
            <person name="Chen Z."/>
            <person name="Ding L."/>
            <person name="Gujja S."/>
            <person name="Magrini V."/>
            <person name="Misas E."/>
            <person name="Mitreva M."/>
            <person name="Priest M."/>
            <person name="Saif S."/>
            <person name="Whiston E.A."/>
            <person name="Young S."/>
            <person name="Zeng Q."/>
            <person name="Goldman W.E."/>
            <person name="Mardis E.R."/>
            <person name="Taylor J.W."/>
            <person name="McEwen J.G."/>
            <person name="Clay O.K."/>
            <person name="Klein B.S."/>
            <person name="Cuomo C.A."/>
        </authorList>
    </citation>
    <scope>NUCLEOTIDE SEQUENCE [LARGE SCALE GENOMIC DNA]</scope>
    <source>
        <strain evidence="10">ER-3 / ATCC MYA-2586</strain>
    </source>
</reference>
<keyword evidence="4" id="KW-0256">Endoplasmic reticulum</keyword>
<evidence type="ECO:0000256" key="8">
    <source>
        <dbReference type="SAM" id="MobiDB-lite"/>
    </source>
</evidence>
<dbReference type="CDD" id="cd14856">
    <property type="entry name" value="TRAPPC4_synbindin"/>
    <property type="match status" value="1"/>
</dbReference>
<evidence type="ECO:0000256" key="2">
    <source>
        <dbReference type="ARBA" id="ARBA00004555"/>
    </source>
</evidence>
<evidence type="ECO:0000256" key="7">
    <source>
        <dbReference type="ARBA" id="ARBA00038179"/>
    </source>
</evidence>
<feature type="compositionally biased region" description="Basic and acidic residues" evidence="8">
    <location>
        <begin position="80"/>
        <end position="90"/>
    </location>
</feature>
<dbReference type="InterPro" id="IPR011012">
    <property type="entry name" value="Longin-like_dom_sf"/>
</dbReference>
<feature type="region of interest" description="Disordered" evidence="8">
    <location>
        <begin position="443"/>
        <end position="526"/>
    </location>
</feature>
<dbReference type="Gene3D" id="1.20.5.170">
    <property type="match status" value="1"/>
</dbReference>
<dbReference type="SMART" id="SM01399">
    <property type="entry name" value="Sybindin"/>
    <property type="match status" value="1"/>
</dbReference>
<feature type="compositionally biased region" description="Low complexity" evidence="8">
    <location>
        <begin position="443"/>
        <end position="513"/>
    </location>
</feature>
<protein>
    <submittedName>
        <fullName evidence="9">Uncharacterized protein</fullName>
    </submittedName>
</protein>
<dbReference type="SUPFAM" id="SSF64356">
    <property type="entry name" value="SNARE-like"/>
    <property type="match status" value="1"/>
</dbReference>
<dbReference type="PANTHER" id="PTHR23249:SF15">
    <property type="entry name" value="TRAFFICKING PROTEIN PARTICLE COMPLEX SUBUNIT 4"/>
    <property type="match status" value="1"/>
</dbReference>
<dbReference type="Proteomes" id="UP000002039">
    <property type="component" value="Unassembled WGS sequence"/>
</dbReference>
<dbReference type="InterPro" id="IPR007233">
    <property type="entry name" value="TRAPPC"/>
</dbReference>
<sequence length="605" mass="65312">MSTPTNLKKNNNNDDDSRKSQKKSRDHTLTRVRNNQRRCRERRRQYIATLEQKVQETDRLLNEARAEIAKLRSELMECRSHRPLGPDRDNQLAAGGGSSASSSSGGGGGGRGVDSIDAAPWSISFGEMGGYRHVSGHDNQEEERELLDLLPSPIPAELDDSWVASSTFYDQTVDIGYNNVMPNPPPLQQVDILSSPSPALITKPCGTAACGSKPPDAIAADAGAATTPPTASLSLSTISTPTLTALQLQDLVLPNIPASLLNSSSSSSGSIYTLSPADESTTSCAQAFIFISQQNFKGVDASVIERWLCCGFRQATDPREGCRVENNLLFQVLDFISGPKKLLNCSGAENSQLGIERSWRNCFNFEAGMDGLYPKHPGSIFCSFLNETCSTILAVYSLIIINKAGGLIYNREFQSGLLKLSTNDYLVLAGTFHGIHAITRSLTPRLPTSPTTTSSASTTNTGTTIPSHAHALSSSSSIRSPLYPPNTTSSSSSLPPTGTTSTTGAETSTTSALPPNTTVPNPSQPITGIEVLETDKFRLTCFQTVTGTKFLLFTDPLMAGVETVMRKIYELYADYVMKNPFYQLEMPVRCDAFDRHVAGWVKGRG</sequence>
<dbReference type="Gene3D" id="3.30.450.70">
    <property type="match status" value="1"/>
</dbReference>
<dbReference type="PANTHER" id="PTHR23249">
    <property type="entry name" value="TRAFFICKING PROTEIN PARTICLE COMPLEX SUBUNIT"/>
    <property type="match status" value="1"/>
</dbReference>
<dbReference type="RefSeq" id="XP_045282616.1">
    <property type="nucleotide sequence ID" value="XM_045426877.1"/>
</dbReference>
<comment type="similarity">
    <text evidence="7">Belongs to the TRAPP small subunits family. TRAPPC4 subfamily.</text>
</comment>
<keyword evidence="10" id="KW-1185">Reference proteome</keyword>